<dbReference type="InterPro" id="IPR036412">
    <property type="entry name" value="HAD-like_sf"/>
</dbReference>
<dbReference type="InterPro" id="IPR050155">
    <property type="entry name" value="HAD-like_hydrolase_sf"/>
</dbReference>
<evidence type="ECO:0000313" key="2">
    <source>
        <dbReference type="Proteomes" id="UP001501671"/>
    </source>
</evidence>
<accession>A0ABP8HTG5</accession>
<keyword evidence="1" id="KW-0378">Hydrolase</keyword>
<gene>
    <name evidence="1" type="ORF">GCM10023144_47680</name>
</gene>
<dbReference type="InterPro" id="IPR006439">
    <property type="entry name" value="HAD-SF_hydro_IA"/>
</dbReference>
<dbReference type="SFLD" id="SFLDS00003">
    <property type="entry name" value="Haloacid_Dehalogenase"/>
    <property type="match status" value="1"/>
</dbReference>
<dbReference type="NCBIfam" id="TIGR01549">
    <property type="entry name" value="HAD-SF-IA-v1"/>
    <property type="match status" value="1"/>
</dbReference>
<dbReference type="Pfam" id="PF13419">
    <property type="entry name" value="HAD_2"/>
    <property type="match status" value="1"/>
</dbReference>
<dbReference type="PANTHER" id="PTHR43434:SF24">
    <property type="entry name" value="HYDROLASE-RELATED"/>
    <property type="match status" value="1"/>
</dbReference>
<dbReference type="InterPro" id="IPR023198">
    <property type="entry name" value="PGP-like_dom2"/>
</dbReference>
<name>A0ABP8HTG5_9BURK</name>
<dbReference type="InterPro" id="IPR023214">
    <property type="entry name" value="HAD_sf"/>
</dbReference>
<dbReference type="NCBIfam" id="TIGR01509">
    <property type="entry name" value="HAD-SF-IA-v3"/>
    <property type="match status" value="1"/>
</dbReference>
<sequence length="227" mass="24562">MNLPQDKAGYALVVFDWDGTLMDSTPSIVAAIQGACRDLGLRVPPDEAASWVIGLGLQDALLRTAPDLPPEQLPRFLDRYRFHYLTRDPQLRLFEGVEALLVRLRDAGVRLAVATGKSRVGLERAFDSTGLRRYFDASRCADESFSKPHPAMLNELLEELEVAPAAAVMVGDTSHDLDMARNAGVHGVGVTYGAHRIDELSACSPQALVGSVAELGQWLGPRVGLAS</sequence>
<dbReference type="SUPFAM" id="SSF56784">
    <property type="entry name" value="HAD-like"/>
    <property type="match status" value="1"/>
</dbReference>
<dbReference type="Gene3D" id="1.10.150.240">
    <property type="entry name" value="Putative phosphatase, domain 2"/>
    <property type="match status" value="1"/>
</dbReference>
<protein>
    <submittedName>
        <fullName evidence="1">HAD family hydrolase</fullName>
    </submittedName>
</protein>
<dbReference type="SFLD" id="SFLDG01135">
    <property type="entry name" value="C1.5.6:_HAD__Beta-PGM__Phospha"/>
    <property type="match status" value="1"/>
</dbReference>
<dbReference type="RefSeq" id="WP_345252462.1">
    <property type="nucleotide sequence ID" value="NZ_BAABFO010000044.1"/>
</dbReference>
<dbReference type="PANTHER" id="PTHR43434">
    <property type="entry name" value="PHOSPHOGLYCOLATE PHOSPHATASE"/>
    <property type="match status" value="1"/>
</dbReference>
<reference evidence="2" key="1">
    <citation type="journal article" date="2019" name="Int. J. Syst. Evol. Microbiol.">
        <title>The Global Catalogue of Microorganisms (GCM) 10K type strain sequencing project: providing services to taxonomists for standard genome sequencing and annotation.</title>
        <authorList>
            <consortium name="The Broad Institute Genomics Platform"/>
            <consortium name="The Broad Institute Genome Sequencing Center for Infectious Disease"/>
            <person name="Wu L."/>
            <person name="Ma J."/>
        </authorList>
    </citation>
    <scope>NUCLEOTIDE SEQUENCE [LARGE SCALE GENOMIC DNA]</scope>
    <source>
        <strain evidence="2">JCM 17666</strain>
    </source>
</reference>
<dbReference type="Gene3D" id="3.40.50.1000">
    <property type="entry name" value="HAD superfamily/HAD-like"/>
    <property type="match status" value="1"/>
</dbReference>
<dbReference type="GO" id="GO:0016787">
    <property type="term" value="F:hydrolase activity"/>
    <property type="evidence" value="ECO:0007669"/>
    <property type="project" value="UniProtKB-KW"/>
</dbReference>
<keyword evidence="2" id="KW-1185">Reference proteome</keyword>
<dbReference type="SFLD" id="SFLDG01129">
    <property type="entry name" value="C1.5:_HAD__Beta-PGM__Phosphata"/>
    <property type="match status" value="1"/>
</dbReference>
<organism evidence="1 2">
    <name type="scientific">Pigmentiphaga soli</name>
    <dbReference type="NCBI Taxonomy" id="1007095"/>
    <lineage>
        <taxon>Bacteria</taxon>
        <taxon>Pseudomonadati</taxon>
        <taxon>Pseudomonadota</taxon>
        <taxon>Betaproteobacteria</taxon>
        <taxon>Burkholderiales</taxon>
        <taxon>Alcaligenaceae</taxon>
        <taxon>Pigmentiphaga</taxon>
    </lineage>
</organism>
<dbReference type="InterPro" id="IPR041492">
    <property type="entry name" value="HAD_2"/>
</dbReference>
<proteinExistence type="predicted"/>
<evidence type="ECO:0000313" key="1">
    <source>
        <dbReference type="EMBL" id="GAA4344157.1"/>
    </source>
</evidence>
<comment type="caution">
    <text evidence="1">The sequence shown here is derived from an EMBL/GenBank/DDBJ whole genome shotgun (WGS) entry which is preliminary data.</text>
</comment>
<dbReference type="EMBL" id="BAABFO010000044">
    <property type="protein sequence ID" value="GAA4344157.1"/>
    <property type="molecule type" value="Genomic_DNA"/>
</dbReference>
<dbReference type="Proteomes" id="UP001501671">
    <property type="component" value="Unassembled WGS sequence"/>
</dbReference>